<organism evidence="8">
    <name type="scientific">Menopon gallinae</name>
    <name type="common">poultry shaft louse</name>
    <dbReference type="NCBI Taxonomy" id="328185"/>
    <lineage>
        <taxon>Eukaryota</taxon>
        <taxon>Metazoa</taxon>
        <taxon>Ecdysozoa</taxon>
        <taxon>Arthropoda</taxon>
        <taxon>Hexapoda</taxon>
        <taxon>Insecta</taxon>
        <taxon>Pterygota</taxon>
        <taxon>Neoptera</taxon>
        <taxon>Paraneoptera</taxon>
        <taxon>Psocodea</taxon>
        <taxon>Troctomorpha</taxon>
        <taxon>Phthiraptera</taxon>
        <taxon>Amblycera</taxon>
        <taxon>Menoponidae</taxon>
        <taxon>Menopon</taxon>
    </lineage>
</organism>
<feature type="transmembrane region" description="Helical" evidence="6">
    <location>
        <begin position="219"/>
        <end position="242"/>
    </location>
</feature>
<dbReference type="InterPro" id="IPR020846">
    <property type="entry name" value="MFS_dom"/>
</dbReference>
<feature type="transmembrane region" description="Helical" evidence="6">
    <location>
        <begin position="449"/>
        <end position="469"/>
    </location>
</feature>
<feature type="transmembrane region" description="Helical" evidence="6">
    <location>
        <begin position="359"/>
        <end position="381"/>
    </location>
</feature>
<dbReference type="SUPFAM" id="SSF103473">
    <property type="entry name" value="MFS general substrate transporter"/>
    <property type="match status" value="1"/>
</dbReference>
<evidence type="ECO:0000313" key="8">
    <source>
        <dbReference type="EMBL" id="KAL0276167.1"/>
    </source>
</evidence>
<evidence type="ECO:0000256" key="1">
    <source>
        <dbReference type="ARBA" id="ARBA00004141"/>
    </source>
</evidence>
<name>A0AAW2I1U2_9NEOP</name>
<feature type="compositionally biased region" description="Acidic residues" evidence="5">
    <location>
        <begin position="16"/>
        <end position="25"/>
    </location>
</feature>
<keyword evidence="3 6" id="KW-1133">Transmembrane helix</keyword>
<dbReference type="InterPro" id="IPR005828">
    <property type="entry name" value="MFS_sugar_transport-like"/>
</dbReference>
<proteinExistence type="predicted"/>
<dbReference type="AlphaFoldDB" id="A0AAW2I1U2"/>
<evidence type="ECO:0000259" key="7">
    <source>
        <dbReference type="PROSITE" id="PS50850"/>
    </source>
</evidence>
<dbReference type="GO" id="GO:0016020">
    <property type="term" value="C:membrane"/>
    <property type="evidence" value="ECO:0007669"/>
    <property type="project" value="UniProtKB-SubCell"/>
</dbReference>
<feature type="transmembrane region" description="Helical" evidence="6">
    <location>
        <begin position="161"/>
        <end position="180"/>
    </location>
</feature>
<evidence type="ECO:0000256" key="3">
    <source>
        <dbReference type="ARBA" id="ARBA00022989"/>
    </source>
</evidence>
<feature type="transmembrane region" description="Helical" evidence="6">
    <location>
        <begin position="414"/>
        <end position="437"/>
    </location>
</feature>
<accession>A0AAW2I1U2</accession>
<feature type="domain" description="Major facilitator superfamily (MFS) profile" evidence="7">
    <location>
        <begin position="72"/>
        <end position="500"/>
    </location>
</feature>
<evidence type="ECO:0000256" key="4">
    <source>
        <dbReference type="ARBA" id="ARBA00023136"/>
    </source>
</evidence>
<feature type="transmembrane region" description="Helical" evidence="6">
    <location>
        <begin position="388"/>
        <end position="408"/>
    </location>
</feature>
<feature type="transmembrane region" description="Helical" evidence="6">
    <location>
        <begin position="248"/>
        <end position="266"/>
    </location>
</feature>
<comment type="caution">
    <text evidence="8">The sequence shown here is derived from an EMBL/GenBank/DDBJ whole genome shotgun (WGS) entry which is preliminary data.</text>
</comment>
<dbReference type="PANTHER" id="PTHR24064">
    <property type="entry name" value="SOLUTE CARRIER FAMILY 22 MEMBER"/>
    <property type="match status" value="1"/>
</dbReference>
<evidence type="ECO:0000256" key="2">
    <source>
        <dbReference type="ARBA" id="ARBA00022692"/>
    </source>
</evidence>
<feature type="transmembrane region" description="Helical" evidence="6">
    <location>
        <begin position="186"/>
        <end position="207"/>
    </location>
</feature>
<dbReference type="CDD" id="cd17317">
    <property type="entry name" value="MFS_SLC22"/>
    <property type="match status" value="1"/>
</dbReference>
<keyword evidence="4 6" id="KW-0472">Membrane</keyword>
<gene>
    <name evidence="8" type="ORF">PYX00_003791</name>
</gene>
<dbReference type="Pfam" id="PF00083">
    <property type="entry name" value="Sugar_tr"/>
    <property type="match status" value="1"/>
</dbReference>
<evidence type="ECO:0000256" key="5">
    <source>
        <dbReference type="SAM" id="MobiDB-lite"/>
    </source>
</evidence>
<sequence length="532" mass="59066">MAETGTKAESTRDVEKTEEDEEDATDPIKQSIGDFGKWQLFTCIALATCKIPVAWHQLGIVFLAPNINFTCIETVGNLGEVYKPIFSTLAIEDDPRCFKDGKECIKWEYDNSTFSSTIISEWDLVCKKKELADVAQTIYMLGVLAGSVLFGMAADKWGRKLPLMATVVLQIVSGIATAYIEDYVLFLVLRFLDAAATGGEMVVSFVICMELLSKKWRALVSVLYHVPFFIGHCLLPVISYFIRDWRSYQLAISIPPVILLGYWWVVPESPRWLLAKNKKDDALKILRTAAKVNKLPQPEMEILELEGKKDEPVANGTIIDLFRTPNLRKRSICILFNWITSGFCFFGLAQYMSKLGGNIFWNVAISGMMEVPGSIFCIYFMEKHGRRITLRVANVVGGAACLCILAVPEDADPIITVVLAALGVVGMSVSFPTIYLYTGELFPTVVRNVGVGTASMCARIGSTIAPFIASLSYAWLPPLIFGILPMIGSVLTFFLPETKNTKLPNTIEDAENYDFSKSTKKGVENKGYDSKE</sequence>
<reference evidence="8" key="1">
    <citation type="journal article" date="2024" name="Gigascience">
        <title>Chromosome-level genome of the poultry shaft louse Menopon gallinae provides insight into the host-switching and adaptive evolution of parasitic lice.</title>
        <authorList>
            <person name="Xu Y."/>
            <person name="Ma L."/>
            <person name="Liu S."/>
            <person name="Liang Y."/>
            <person name="Liu Q."/>
            <person name="He Z."/>
            <person name="Tian L."/>
            <person name="Duan Y."/>
            <person name="Cai W."/>
            <person name="Li H."/>
            <person name="Song F."/>
        </authorList>
    </citation>
    <scope>NUCLEOTIDE SEQUENCE</scope>
    <source>
        <strain evidence="8">Cailab_2023a</strain>
    </source>
</reference>
<comment type="subcellular location">
    <subcellularLocation>
        <location evidence="1">Membrane</location>
        <topology evidence="1">Multi-pass membrane protein</topology>
    </subcellularLocation>
</comment>
<protein>
    <recommendedName>
        <fullName evidence="7">Major facilitator superfamily (MFS) profile domain-containing protein</fullName>
    </recommendedName>
</protein>
<dbReference type="PROSITE" id="PS50850">
    <property type="entry name" value="MFS"/>
    <property type="match status" value="1"/>
</dbReference>
<dbReference type="Gene3D" id="1.20.1250.20">
    <property type="entry name" value="MFS general substrate transporter like domains"/>
    <property type="match status" value="1"/>
</dbReference>
<feature type="transmembrane region" description="Helical" evidence="6">
    <location>
        <begin position="332"/>
        <end position="353"/>
    </location>
</feature>
<dbReference type="EMBL" id="JARGDH010000002">
    <property type="protein sequence ID" value="KAL0276167.1"/>
    <property type="molecule type" value="Genomic_DNA"/>
</dbReference>
<dbReference type="GO" id="GO:0022857">
    <property type="term" value="F:transmembrane transporter activity"/>
    <property type="evidence" value="ECO:0007669"/>
    <property type="project" value="InterPro"/>
</dbReference>
<feature type="region of interest" description="Disordered" evidence="5">
    <location>
        <begin position="1"/>
        <end position="29"/>
    </location>
</feature>
<feature type="transmembrane region" description="Helical" evidence="6">
    <location>
        <begin position="137"/>
        <end position="154"/>
    </location>
</feature>
<evidence type="ECO:0000256" key="6">
    <source>
        <dbReference type="SAM" id="Phobius"/>
    </source>
</evidence>
<feature type="transmembrane region" description="Helical" evidence="6">
    <location>
        <begin position="475"/>
        <end position="495"/>
    </location>
</feature>
<keyword evidence="2 6" id="KW-0812">Transmembrane</keyword>
<dbReference type="InterPro" id="IPR036259">
    <property type="entry name" value="MFS_trans_sf"/>
</dbReference>